<evidence type="ECO:0000256" key="7">
    <source>
        <dbReference type="SAM" id="MobiDB-lite"/>
    </source>
</evidence>
<organism evidence="10 11">
    <name type="scientific">Streptomyces luomodiensis</name>
    <dbReference type="NCBI Taxonomy" id="3026192"/>
    <lineage>
        <taxon>Bacteria</taxon>
        <taxon>Bacillati</taxon>
        <taxon>Actinomycetota</taxon>
        <taxon>Actinomycetes</taxon>
        <taxon>Kitasatosporales</taxon>
        <taxon>Streptomycetaceae</taxon>
        <taxon>Streptomyces</taxon>
    </lineage>
</organism>
<dbReference type="InterPro" id="IPR000669">
    <property type="entry name" value="Mannitol_DH"/>
</dbReference>
<evidence type="ECO:0000313" key="10">
    <source>
        <dbReference type="EMBL" id="WNE99741.1"/>
    </source>
</evidence>
<proteinExistence type="inferred from homology"/>
<dbReference type="InterPro" id="IPR013131">
    <property type="entry name" value="Mannitol_DH_N"/>
</dbReference>
<evidence type="ECO:0000256" key="3">
    <source>
        <dbReference type="ARBA" id="ARBA00016219"/>
    </source>
</evidence>
<evidence type="ECO:0000313" key="11">
    <source>
        <dbReference type="Proteomes" id="UP001305606"/>
    </source>
</evidence>
<sequence length="490" mass="52206">MTTHHPLRRAALDRLPPAQRPPVDPRELRPRIVHFGLGAFHRAHQAVYTETAAARSGEPWGIVAVAPRSAATATALRAQDFLYSVTDRTLGRGRTRVVGSVVDALVMRPDAARIDALLASPEVTTVTLTVTEKGYARHPGTGGLDLREPGIAADLAATAEAGRAEMATVVGRLAGSLAARFRRCAAPVNVVSCDNAAGNGAALARVVREFTEASAWPDRRAMLDWLATAVAFPATVVDRIVPATTPEDRDAASAALGLRDEMAVSGEPYRQWVLEDSFRAARPRWELDGALVVPDVAPYQLTKLRLLNGAHSALAYLGAAAGCRTVAEAMDTDWGERLVRGFGAEVARTLPPAGPDPQKYVEDLVTRFRNPAIRHLLRQIGSDGSLKIPERWLDALRALRADGTPTPVMELALAAWADATRPGDAGGRLHGMTDPAAEALARCWQRATDPATPVARLLAAIGAPDLAEQPDLVSAVAARLPALRAGRIEL</sequence>
<comment type="catalytic activity">
    <reaction evidence="6">
        <text>D-mannitol 1-phosphate + NAD(+) = beta-D-fructose 6-phosphate + NADH + H(+)</text>
        <dbReference type="Rhea" id="RHEA:19661"/>
        <dbReference type="ChEBI" id="CHEBI:15378"/>
        <dbReference type="ChEBI" id="CHEBI:57540"/>
        <dbReference type="ChEBI" id="CHEBI:57634"/>
        <dbReference type="ChEBI" id="CHEBI:57945"/>
        <dbReference type="ChEBI" id="CHEBI:61381"/>
        <dbReference type="EC" id="1.1.1.17"/>
    </reaction>
</comment>
<dbReference type="InterPro" id="IPR050988">
    <property type="entry name" value="Mannitol_DH/Oxidoreductase"/>
</dbReference>
<comment type="similarity">
    <text evidence="1">Belongs to the mannitol dehydrogenase family.</text>
</comment>
<evidence type="ECO:0000256" key="5">
    <source>
        <dbReference type="ARBA" id="ARBA00023027"/>
    </source>
</evidence>
<dbReference type="Proteomes" id="UP001305606">
    <property type="component" value="Chromosome"/>
</dbReference>
<dbReference type="PROSITE" id="PS00974">
    <property type="entry name" value="MANNITOL_DHGENASE"/>
    <property type="match status" value="1"/>
</dbReference>
<evidence type="ECO:0000259" key="9">
    <source>
        <dbReference type="Pfam" id="PF08125"/>
    </source>
</evidence>
<dbReference type="Gene3D" id="1.10.1040.10">
    <property type="entry name" value="N-(1-d-carboxylethyl)-l-norvaline Dehydrogenase, domain 2"/>
    <property type="match status" value="1"/>
</dbReference>
<dbReference type="InterPro" id="IPR013328">
    <property type="entry name" value="6PGD_dom2"/>
</dbReference>
<evidence type="ECO:0000256" key="4">
    <source>
        <dbReference type="ARBA" id="ARBA00023002"/>
    </source>
</evidence>
<dbReference type="Pfam" id="PF08125">
    <property type="entry name" value="Mannitol_dh_C"/>
    <property type="match status" value="1"/>
</dbReference>
<reference evidence="10 11" key="1">
    <citation type="submission" date="2023-02" db="EMBL/GenBank/DDBJ databases">
        <title>Streptomyces sp. SCA4-21 with antifungal activity against Fusarium oxysporum f. sp. cubense, Streptomyces sp. SCA2-17 with antifungal activity against Fusarium oxysporum f. sp. cubense.</title>
        <authorList>
            <person name="Qi D."/>
        </authorList>
    </citation>
    <scope>NUCLEOTIDE SEQUENCE [LARGE SCALE GENOMIC DNA]</scope>
    <source>
        <strain evidence="10 11">SCA4-21</strain>
    </source>
</reference>
<dbReference type="SUPFAM" id="SSF51735">
    <property type="entry name" value="NAD(P)-binding Rossmann-fold domains"/>
    <property type="match status" value="1"/>
</dbReference>
<name>A0ABY9V4D3_9ACTN</name>
<dbReference type="RefSeq" id="WP_311038229.1">
    <property type="nucleotide sequence ID" value="NZ_CP117522.1"/>
</dbReference>
<dbReference type="InterPro" id="IPR013118">
    <property type="entry name" value="Mannitol_DH_C"/>
</dbReference>
<dbReference type="Pfam" id="PF01232">
    <property type="entry name" value="Mannitol_dh"/>
    <property type="match status" value="1"/>
</dbReference>
<feature type="region of interest" description="Disordered" evidence="7">
    <location>
        <begin position="1"/>
        <end position="25"/>
    </location>
</feature>
<evidence type="ECO:0000256" key="1">
    <source>
        <dbReference type="ARBA" id="ARBA00006541"/>
    </source>
</evidence>
<dbReference type="EC" id="1.1.1.17" evidence="2"/>
<dbReference type="InterPro" id="IPR008927">
    <property type="entry name" value="6-PGluconate_DH-like_C_sf"/>
</dbReference>
<evidence type="ECO:0000256" key="6">
    <source>
        <dbReference type="ARBA" id="ARBA00048615"/>
    </source>
</evidence>
<dbReference type="PANTHER" id="PTHR43362">
    <property type="entry name" value="MANNITOL DEHYDROGENASE DSF1-RELATED"/>
    <property type="match status" value="1"/>
</dbReference>
<protein>
    <recommendedName>
        <fullName evidence="3">Mannitol-1-phosphate 5-dehydrogenase</fullName>
        <ecNumber evidence="2">1.1.1.17</ecNumber>
    </recommendedName>
</protein>
<dbReference type="PANTHER" id="PTHR43362:SF1">
    <property type="entry name" value="MANNITOL DEHYDROGENASE 2-RELATED"/>
    <property type="match status" value="1"/>
</dbReference>
<keyword evidence="4" id="KW-0560">Oxidoreductase</keyword>
<dbReference type="PRINTS" id="PR00084">
    <property type="entry name" value="MTLDHDRGNASE"/>
</dbReference>
<evidence type="ECO:0000259" key="8">
    <source>
        <dbReference type="Pfam" id="PF01232"/>
    </source>
</evidence>
<keyword evidence="5" id="KW-0520">NAD</keyword>
<gene>
    <name evidence="10" type="ORF">PS467_32635</name>
</gene>
<dbReference type="SUPFAM" id="SSF48179">
    <property type="entry name" value="6-phosphogluconate dehydrogenase C-terminal domain-like"/>
    <property type="match status" value="1"/>
</dbReference>
<dbReference type="Gene3D" id="3.40.50.720">
    <property type="entry name" value="NAD(P)-binding Rossmann-like Domain"/>
    <property type="match status" value="1"/>
</dbReference>
<dbReference type="InterPro" id="IPR023027">
    <property type="entry name" value="Mannitol_DH_CS"/>
</dbReference>
<dbReference type="EMBL" id="CP117522">
    <property type="protein sequence ID" value="WNE99741.1"/>
    <property type="molecule type" value="Genomic_DNA"/>
</dbReference>
<dbReference type="InterPro" id="IPR036291">
    <property type="entry name" value="NAD(P)-bd_dom_sf"/>
</dbReference>
<accession>A0ABY9V4D3</accession>
<keyword evidence="11" id="KW-1185">Reference proteome</keyword>
<evidence type="ECO:0000256" key="2">
    <source>
        <dbReference type="ARBA" id="ARBA00012939"/>
    </source>
</evidence>
<feature type="domain" description="Mannitol dehydrogenase C-terminal" evidence="9">
    <location>
        <begin position="295"/>
        <end position="482"/>
    </location>
</feature>
<feature type="domain" description="Mannitol dehydrogenase N-terminal" evidence="8">
    <location>
        <begin position="31"/>
        <end position="286"/>
    </location>
</feature>